<dbReference type="GeneID" id="79825665"/>
<feature type="domain" description="DUF4325" evidence="1">
    <location>
        <begin position="25"/>
        <end position="92"/>
    </location>
</feature>
<dbReference type="STRING" id="1193051.LEP1GSC017_3663"/>
<evidence type="ECO:0000259" key="1">
    <source>
        <dbReference type="Pfam" id="PF14213"/>
    </source>
</evidence>
<evidence type="ECO:0000313" key="3">
    <source>
        <dbReference type="Proteomes" id="UP000294684"/>
    </source>
</evidence>
<comment type="caution">
    <text evidence="2">The sequence shown here is derived from an EMBL/GenBank/DDBJ whole genome shotgun (WGS) entry which is preliminary data.</text>
</comment>
<protein>
    <submittedName>
        <fullName evidence="2">Uncharacterized protein DUF4325</fullName>
    </submittedName>
</protein>
<sequence length="137" mass="16310">MNKVINVKDFSEFPGLRHCKISANSGEEFYHKVLNSEFKKAIDNNFKLIINIDNTAGYAPSFLDEAFGNLIFDFSLEEVKKRLEIISHQEPDLKIMIEKETFEQWEKRRINNQKPKKTIKHKKWFRKNYDSIIEVEN</sequence>
<dbReference type="Pfam" id="PF14213">
    <property type="entry name" value="DUF4325"/>
    <property type="match status" value="1"/>
</dbReference>
<proteinExistence type="predicted"/>
<evidence type="ECO:0000313" key="2">
    <source>
        <dbReference type="EMBL" id="TDY71346.1"/>
    </source>
</evidence>
<gene>
    <name evidence="2" type="ORF">CLV96_0308</name>
</gene>
<accession>A0A4R8MWL5</accession>
<dbReference type="Proteomes" id="UP000294684">
    <property type="component" value="Unassembled WGS sequence"/>
</dbReference>
<name>A0A4R8MWL5_LEPME</name>
<dbReference type="OrthoDB" id="1551124at2"/>
<dbReference type="RefSeq" id="WP_004788993.1">
    <property type="nucleotide sequence ID" value="NZ_SORO01000001.1"/>
</dbReference>
<reference evidence="2 3" key="1">
    <citation type="submission" date="2019-03" db="EMBL/GenBank/DDBJ databases">
        <title>Genomic Encyclopedia of Archaeal and Bacterial Type Strains, Phase II (KMG-II): from individual species to whole genera.</title>
        <authorList>
            <person name="Goeker M."/>
        </authorList>
    </citation>
    <scope>NUCLEOTIDE SEQUENCE [LARGE SCALE GENOMIC DNA]</scope>
    <source>
        <strain evidence="2 3">DSM 21537</strain>
    </source>
</reference>
<dbReference type="EMBL" id="SORO01000001">
    <property type="protein sequence ID" value="TDY71346.1"/>
    <property type="molecule type" value="Genomic_DNA"/>
</dbReference>
<dbReference type="InterPro" id="IPR025474">
    <property type="entry name" value="DUF4325"/>
</dbReference>
<organism evidence="2 3">
    <name type="scientific">Leptospira meyeri</name>
    <dbReference type="NCBI Taxonomy" id="29508"/>
    <lineage>
        <taxon>Bacteria</taxon>
        <taxon>Pseudomonadati</taxon>
        <taxon>Spirochaetota</taxon>
        <taxon>Spirochaetia</taxon>
        <taxon>Leptospirales</taxon>
        <taxon>Leptospiraceae</taxon>
        <taxon>Leptospira</taxon>
    </lineage>
</organism>
<keyword evidence="3" id="KW-1185">Reference proteome</keyword>
<dbReference type="AlphaFoldDB" id="A0A4R8MWL5"/>